<dbReference type="SUPFAM" id="SSF51126">
    <property type="entry name" value="Pectin lyase-like"/>
    <property type="match status" value="2"/>
</dbReference>
<feature type="region of interest" description="Disordered" evidence="2">
    <location>
        <begin position="655"/>
        <end position="674"/>
    </location>
</feature>
<accession>A0ABU2NXU8</accession>
<dbReference type="Pfam" id="PF13229">
    <property type="entry name" value="Beta_helix"/>
    <property type="match status" value="1"/>
</dbReference>
<name>A0ABU2NXU8_9ACTN</name>
<gene>
    <name evidence="5" type="ORF">RM572_22025</name>
</gene>
<dbReference type="EMBL" id="JAVREQ010000022">
    <property type="protein sequence ID" value="MDT0381441.1"/>
    <property type="molecule type" value="Genomic_DNA"/>
</dbReference>
<reference evidence="6" key="1">
    <citation type="submission" date="2023-07" db="EMBL/GenBank/DDBJ databases">
        <title>30 novel species of actinomycetes from the DSMZ collection.</title>
        <authorList>
            <person name="Nouioui I."/>
        </authorList>
    </citation>
    <scope>NUCLEOTIDE SEQUENCE [LARGE SCALE GENOMIC DNA]</scope>
    <source>
        <strain evidence="6">DSM 42041</strain>
    </source>
</reference>
<evidence type="ECO:0000313" key="5">
    <source>
        <dbReference type="EMBL" id="MDT0381441.1"/>
    </source>
</evidence>
<dbReference type="Pfam" id="PF12708">
    <property type="entry name" value="Pect-lyase_RHGA_epim"/>
    <property type="match status" value="1"/>
</dbReference>
<dbReference type="PANTHER" id="PTHR22990:SF15">
    <property type="entry name" value="F-BOX ONLY PROTEIN 10"/>
    <property type="match status" value="1"/>
</dbReference>
<protein>
    <submittedName>
        <fullName evidence="5">Right-handed parallel beta-helix repeat-containing protein</fullName>
    </submittedName>
</protein>
<dbReference type="InterPro" id="IPR051550">
    <property type="entry name" value="SCF-Subunits/Alg-Epimerases"/>
</dbReference>
<dbReference type="PANTHER" id="PTHR22990">
    <property type="entry name" value="F-BOX ONLY PROTEIN"/>
    <property type="match status" value="1"/>
</dbReference>
<evidence type="ECO:0000259" key="3">
    <source>
        <dbReference type="Pfam" id="PF12708"/>
    </source>
</evidence>
<evidence type="ECO:0000256" key="1">
    <source>
        <dbReference type="ARBA" id="ARBA00022737"/>
    </source>
</evidence>
<feature type="domain" description="Right handed beta helix" evidence="4">
    <location>
        <begin position="458"/>
        <end position="620"/>
    </location>
</feature>
<sequence length="674" mass="70503">MALYTYGGTPSDVLTDALGNVVPDYPLNVRVAGTGQLVTALFEVDGTTPIGELRSNPAGHSQPGAVRPFKCAQPEIEYEYLDAQSQPVRWYQAGREVAQDALAQAAGALSRSAGGQVQGLVELLQGAVVAGGLDVTGGATIDDLNVTGTLTVDGYEGGGSLEALRIFNPRDYGAAGDGVADDANAVQAALDQCVGAGGGQVLVPPGTYRLASLPLRVRRNTRLTLMPGAVFVRGTTGTLLVNGDADQNFGGYTGHGNLVIEGGVWDMRATDAPTDPDMAISIGHAENVVIRDLEIRDVGGYHAIELNSTRHGLIEGCRFLGYLDTGGRAFSEAVQFDLAGRVTLFGAFGPYDHTVCQDVVMRRCYVGASGTPGTVAWPAGVGSHSTTAGHPHKRIRVENNTFEGLAQYAVKSYCWDESVIARNIIQGCGAGIWLRTLDSSKTADRTNDAGVDTGASAWNTVQLVEGNIIRQAGSYADAILVQGESTGRWNAVQVRGNEIVTGGAHGIRMTYCTDPEVTGNIIRSVGGTGISTTQLAGGHISGNRVYDCGSSLLTVETGTDMVISDNHLSLCQSHGLWVFETSARLKVHGNRVKGAGRADGTGNGYRVTTNVTRLTLTLNTYEKWGSGTEAGTAIYLSSSVSGVRRFGNDVIGQAATPVNDTSASPNLSPYDAGT</sequence>
<dbReference type="InterPro" id="IPR012334">
    <property type="entry name" value="Pectin_lyas_fold"/>
</dbReference>
<dbReference type="Gene3D" id="2.160.20.10">
    <property type="entry name" value="Single-stranded right-handed beta-helix, Pectin lyase-like"/>
    <property type="match status" value="2"/>
</dbReference>
<organism evidence="5 6">
    <name type="scientific">Streptomyces hazeniae</name>
    <dbReference type="NCBI Taxonomy" id="3075538"/>
    <lineage>
        <taxon>Bacteria</taxon>
        <taxon>Bacillati</taxon>
        <taxon>Actinomycetota</taxon>
        <taxon>Actinomycetes</taxon>
        <taxon>Kitasatosporales</taxon>
        <taxon>Streptomycetaceae</taxon>
        <taxon>Streptomyces</taxon>
    </lineage>
</organism>
<dbReference type="InterPro" id="IPR039448">
    <property type="entry name" value="Beta_helix"/>
</dbReference>
<dbReference type="InterPro" id="IPR006626">
    <property type="entry name" value="PbH1"/>
</dbReference>
<comment type="caution">
    <text evidence="5">The sequence shown here is derived from an EMBL/GenBank/DDBJ whole genome shotgun (WGS) entry which is preliminary data.</text>
</comment>
<feature type="compositionally biased region" description="Polar residues" evidence="2">
    <location>
        <begin position="656"/>
        <end position="667"/>
    </location>
</feature>
<dbReference type="RefSeq" id="WP_311675133.1">
    <property type="nucleotide sequence ID" value="NZ_JAVREQ010000022.1"/>
</dbReference>
<dbReference type="InterPro" id="IPR024535">
    <property type="entry name" value="RHGA/B-epi-like_pectate_lyase"/>
</dbReference>
<feature type="domain" description="Rhamnogalacturonase A/B/Epimerase-like pectate lyase" evidence="3">
    <location>
        <begin position="167"/>
        <end position="218"/>
    </location>
</feature>
<dbReference type="InterPro" id="IPR011050">
    <property type="entry name" value="Pectin_lyase_fold/virulence"/>
</dbReference>
<evidence type="ECO:0000256" key="2">
    <source>
        <dbReference type="SAM" id="MobiDB-lite"/>
    </source>
</evidence>
<proteinExistence type="predicted"/>
<dbReference type="Proteomes" id="UP001183414">
    <property type="component" value="Unassembled WGS sequence"/>
</dbReference>
<keyword evidence="1" id="KW-0677">Repeat</keyword>
<dbReference type="SMART" id="SM00710">
    <property type="entry name" value="PbH1"/>
    <property type="match status" value="9"/>
</dbReference>
<keyword evidence="6" id="KW-1185">Reference proteome</keyword>
<evidence type="ECO:0000313" key="6">
    <source>
        <dbReference type="Proteomes" id="UP001183414"/>
    </source>
</evidence>
<evidence type="ECO:0000259" key="4">
    <source>
        <dbReference type="Pfam" id="PF13229"/>
    </source>
</evidence>